<reference evidence="3 4" key="1">
    <citation type="submission" date="2014-10" db="EMBL/GenBank/DDBJ databases">
        <authorList>
            <person name="Barber J.R."/>
            <person name="Boucher C.J."/>
            <person name="Butela K.A."/>
            <person name="Escareno D."/>
            <person name="Ferguson C.L."/>
            <person name="Helster A.R."/>
            <person name="Houser L.C."/>
            <person name="Mangery P."/>
            <person name="Pikula S.M."/>
            <person name="Robinson T.S."/>
            <person name="Sokol S.L."/>
            <person name="Sticha J."/>
            <person name="Suresh M.H."/>
            <person name="Anders K.R."/>
            <person name="Braun M.A."/>
            <person name="Delesalle V.A."/>
            <person name="Hughes L.E."/>
            <person name="Ware V.C."/>
            <person name="Bradley K.W."/>
            <person name="Barker L.P."/>
            <person name="Asai D.J."/>
            <person name="Bowman C.A."/>
            <person name="Russell D.A."/>
            <person name="Pope W.H."/>
            <person name="Jacobs-Sera D."/>
            <person name="Hendrix R.W."/>
            <person name="Hatfull G.F."/>
        </authorList>
    </citation>
    <scope>NUCLEOTIDE SEQUENCE [LARGE SCALE GENOMIC DNA]</scope>
</reference>
<proteinExistence type="predicted"/>
<sequence length="866" mass="91226">MAGAGGVEVGRISIRVVPDLDGFYRELKTKLEGIEKTLKAKIKVEPDMDGFAGVVAQKAKNLKAKVKLDGDSTDLQKAVDAVNAKGPKKIKLELDPEFDYRLRQRLAKLKPKVEVDVDFKRGMLDRLSNSLSKIQMPSFGSGINPMGWAVILAGVAAVTPLISGLLGAITTAIVALPGLITSVLVPVAALALGMDGLKKAAEVLKGPFDDLKATMSSAVEEQFTPVFEKLGTIFPMLKEALPGVTDGLAAMAQSFADAVTSPQGMEKVRGVIDDIANALKQAAPGIGDFTTGLLDLVKGFTGNLPSVADWFNDTGKSFKDWAKDFTEKGPDGTSKFDRALEGLGWTLKELGGGLVDIGGKALDFFSDPEKIRSFKTELDGVVATVSTLVDLSNQLASNMSKIPGFRDGEANGPMDFAPIQIQLIKEQFDKIDWSGIWGNMKSTAAGAFAEVTMFAANTAITIGSKFRGIWDGIQQNAGTAWNGVVTIVGGVIANILRIAAQLPGQIASVWANIPSMAAGVWNSVVSTAAPIITQILTTFINVGVGVINEVSSWPGKIVGALGSLASTLAEIGSRAAQALVNALAAGIKAGIGPIGQAVGALMSAARALIPNSPAKEGPFSGSGWRAVEGFGDALGDALASGIPGQEDKIVSKIRAIMQAIKDVFGDASKLNLNFNFGSLESGLNSVASAATDTSRALGNTVSGAMPNKLSDEAKQQKDLLELKKDELEVERQKLQNQKNGLDPKDKAGRAAIQQQIDQLNLQKKQIDLEKEQLDYAGKYTDQVAETDSVMGDMGKKIYDATKNVAQAASGQLMSDLGISGNGALSQFLEQGLALGEQFIFNVGSMDDAVAGQQTIQNKKALQFDRR</sequence>
<dbReference type="EMBL" id="KP057620">
    <property type="protein sequence ID" value="AIY32189.1"/>
    <property type="molecule type" value="Genomic_DNA"/>
</dbReference>
<evidence type="ECO:0000313" key="3">
    <source>
        <dbReference type="EMBL" id="AIY32189.1"/>
    </source>
</evidence>
<keyword evidence="2" id="KW-0812">Transmembrane</keyword>
<organism evidence="3 4">
    <name type="scientific">Mycobacterium phage HamSlice</name>
    <dbReference type="NCBI Taxonomy" id="1567483"/>
    <lineage>
        <taxon>Viruses</taxon>
        <taxon>Duplodnaviria</taxon>
        <taxon>Heunggongvirae</taxon>
        <taxon>Uroviricota</taxon>
        <taxon>Caudoviricetes</taxon>
        <taxon>Backyardiganvirus</taxon>
        <taxon>Backyardiganvirus peaches</taxon>
    </lineage>
</organism>
<feature type="transmembrane region" description="Helical" evidence="2">
    <location>
        <begin position="172"/>
        <end position="192"/>
    </location>
</feature>
<feature type="coiled-coil region" evidence="1">
    <location>
        <begin position="710"/>
        <end position="772"/>
    </location>
</feature>
<keyword evidence="1" id="KW-0175">Coiled coil</keyword>
<dbReference type="Proteomes" id="UP000030728">
    <property type="component" value="Segment"/>
</dbReference>
<keyword evidence="2" id="KW-1133">Transmembrane helix</keyword>
<accession>A0A0A1EKS1</accession>
<evidence type="ECO:0000256" key="1">
    <source>
        <dbReference type="SAM" id="Coils"/>
    </source>
</evidence>
<feature type="transmembrane region" description="Helical" evidence="2">
    <location>
        <begin position="146"/>
        <end position="166"/>
    </location>
</feature>
<evidence type="ECO:0000256" key="2">
    <source>
        <dbReference type="SAM" id="Phobius"/>
    </source>
</evidence>
<evidence type="ECO:0000313" key="4">
    <source>
        <dbReference type="Proteomes" id="UP000030728"/>
    </source>
</evidence>
<gene>
    <name evidence="3" type="ORF">PBI_HAMSLICE_24</name>
</gene>
<keyword evidence="2" id="KW-0472">Membrane</keyword>
<name>A0A0A1EKS1_9CAUD</name>
<protein>
    <submittedName>
        <fullName evidence="3">Tape measure protein</fullName>
    </submittedName>
</protein>